<dbReference type="EC" id="3.1.1.-" evidence="5"/>
<dbReference type="EMBL" id="CAXLJM020000035">
    <property type="protein sequence ID" value="CAL8104261.1"/>
    <property type="molecule type" value="Genomic_DNA"/>
</dbReference>
<proteinExistence type="inferred from homology"/>
<dbReference type="Proteomes" id="UP001642540">
    <property type="component" value="Unassembled WGS sequence"/>
</dbReference>
<keyword evidence="8" id="KW-1185">Reference proteome</keyword>
<dbReference type="Gene3D" id="3.40.50.1820">
    <property type="entry name" value="alpha/beta hydrolase"/>
    <property type="match status" value="1"/>
</dbReference>
<evidence type="ECO:0000256" key="4">
    <source>
        <dbReference type="ARBA" id="ARBA00023180"/>
    </source>
</evidence>
<gene>
    <name evidence="7" type="ORF">ODALV1_LOCUS11698</name>
</gene>
<evidence type="ECO:0000256" key="1">
    <source>
        <dbReference type="ARBA" id="ARBA00005964"/>
    </source>
</evidence>
<evidence type="ECO:0000256" key="5">
    <source>
        <dbReference type="RuleBase" id="RU361235"/>
    </source>
</evidence>
<feature type="chain" id="PRO_5044966361" description="Carboxylic ester hydrolase" evidence="5">
    <location>
        <begin position="29"/>
        <end position="565"/>
    </location>
</feature>
<keyword evidence="2" id="KW-0719">Serine esterase</keyword>
<protein>
    <recommendedName>
        <fullName evidence="5">Carboxylic ester hydrolase</fullName>
        <ecNumber evidence="5">3.1.1.-</ecNumber>
    </recommendedName>
</protein>
<keyword evidence="4" id="KW-0325">Glycoprotein</keyword>
<dbReference type="SUPFAM" id="SSF53474">
    <property type="entry name" value="alpha/beta-Hydrolases"/>
    <property type="match status" value="1"/>
</dbReference>
<feature type="signal peptide" evidence="5">
    <location>
        <begin position="1"/>
        <end position="28"/>
    </location>
</feature>
<feature type="domain" description="Carboxylesterase type B" evidence="6">
    <location>
        <begin position="30"/>
        <end position="518"/>
    </location>
</feature>
<evidence type="ECO:0000313" key="7">
    <source>
        <dbReference type="EMBL" id="CAL8104261.1"/>
    </source>
</evidence>
<accession>A0ABP1QMR7</accession>
<dbReference type="InterPro" id="IPR019826">
    <property type="entry name" value="Carboxylesterase_B_AS"/>
</dbReference>
<dbReference type="PROSITE" id="PS00122">
    <property type="entry name" value="CARBOXYLESTERASE_B_1"/>
    <property type="match status" value="1"/>
</dbReference>
<dbReference type="InterPro" id="IPR019819">
    <property type="entry name" value="Carboxylesterase_B_CS"/>
</dbReference>
<evidence type="ECO:0000313" key="8">
    <source>
        <dbReference type="Proteomes" id="UP001642540"/>
    </source>
</evidence>
<organism evidence="7 8">
    <name type="scientific">Orchesella dallaii</name>
    <dbReference type="NCBI Taxonomy" id="48710"/>
    <lineage>
        <taxon>Eukaryota</taxon>
        <taxon>Metazoa</taxon>
        <taxon>Ecdysozoa</taxon>
        <taxon>Arthropoda</taxon>
        <taxon>Hexapoda</taxon>
        <taxon>Collembola</taxon>
        <taxon>Entomobryomorpha</taxon>
        <taxon>Entomobryoidea</taxon>
        <taxon>Orchesellidae</taxon>
        <taxon>Orchesellinae</taxon>
        <taxon>Orchesella</taxon>
    </lineage>
</organism>
<dbReference type="PANTHER" id="PTHR11559">
    <property type="entry name" value="CARBOXYLESTERASE"/>
    <property type="match status" value="1"/>
</dbReference>
<dbReference type="InterPro" id="IPR002018">
    <property type="entry name" value="CarbesteraseB"/>
</dbReference>
<reference evidence="7 8" key="1">
    <citation type="submission" date="2024-08" db="EMBL/GenBank/DDBJ databases">
        <authorList>
            <person name="Cucini C."/>
            <person name="Frati F."/>
        </authorList>
    </citation>
    <scope>NUCLEOTIDE SEQUENCE [LARGE SCALE GENOMIC DNA]</scope>
</reference>
<dbReference type="InterPro" id="IPR029058">
    <property type="entry name" value="AB_hydrolase_fold"/>
</dbReference>
<name>A0ABP1QMR7_9HEXA</name>
<keyword evidence="5" id="KW-0732">Signal</keyword>
<dbReference type="PROSITE" id="PS00941">
    <property type="entry name" value="CARBOXYLESTERASE_B_2"/>
    <property type="match status" value="1"/>
</dbReference>
<comment type="similarity">
    <text evidence="1 5">Belongs to the type-B carboxylesterase/lipase family.</text>
</comment>
<evidence type="ECO:0000256" key="2">
    <source>
        <dbReference type="ARBA" id="ARBA00022487"/>
    </source>
</evidence>
<evidence type="ECO:0000259" key="6">
    <source>
        <dbReference type="Pfam" id="PF00135"/>
    </source>
</evidence>
<keyword evidence="3 5" id="KW-0378">Hydrolase</keyword>
<dbReference type="Pfam" id="PF00135">
    <property type="entry name" value="COesterase"/>
    <property type="match status" value="1"/>
</dbReference>
<sequence>MGLGNPSQIILYLLGALVASNLLLECSSQSTQVQIAQGWLQGKPLRSREGKEFVGFMGIPFARNPERFQPAKLPPPSWDGIRDATDYKPKCIQLNLTNQEVEGEEDCLFINVFTPKISGNYSVMAFIHGGGFQFGKAAENGPEFILDHDVVFVTFSYRLAALGFLSTGDSVLPGNLGLKDQNLALKWIQNNIHYFGGDRSRVTLFGESAGGASVSFHIISPLSQGLFRHAICQSGTALDRWTIVENPNVAAIRFANKLNCPTSTSQEMIECLKTKSAKDLINVRIQTSQLDSLIMIGPVVETEDSYENPAFLLDEPRTLYDQGKFAHIPLLLTVNDVEGLIISALPSLASPEVVDAFNNDWVNTAAKAFLFDKVYYKQSAKTWAARRLRKFYFGTRPVGQDTLMNFVNIYSDSQFIHRSRKTALTHAKYAPVYASVLSFKGIWSQAFGYGFRDILGMTHADDLPYLFTDSRYPPFPAGSESEGFSKLLVKLWVNFANSGNPDFQINGRKWLPINTAEIRTHAINWLYLKNYPQVFKNEELRERMQVWDQVDEVLETGVIPGKDEL</sequence>
<comment type="caution">
    <text evidence="7">The sequence shown here is derived from an EMBL/GenBank/DDBJ whole genome shotgun (WGS) entry which is preliminary data.</text>
</comment>
<dbReference type="InterPro" id="IPR050309">
    <property type="entry name" value="Type-B_Carboxylest/Lipase"/>
</dbReference>
<evidence type="ECO:0000256" key="3">
    <source>
        <dbReference type="ARBA" id="ARBA00022801"/>
    </source>
</evidence>